<dbReference type="AlphaFoldDB" id="A0A0P1AG94"/>
<evidence type="ECO:0000313" key="1">
    <source>
        <dbReference type="EMBL" id="CEG40136.1"/>
    </source>
</evidence>
<accession>A0A0P1AG94</accession>
<dbReference type="EMBL" id="CCYD01000468">
    <property type="protein sequence ID" value="CEG40136.1"/>
    <property type="molecule type" value="Genomic_DNA"/>
</dbReference>
<proteinExistence type="predicted"/>
<keyword evidence="2" id="KW-1185">Reference proteome</keyword>
<dbReference type="Proteomes" id="UP000054928">
    <property type="component" value="Unassembled WGS sequence"/>
</dbReference>
<sequence>MIFNTVVKSSANPATIFICPSFDGNIASNIAIARLVLPMPDVVPHPGVCPVGLLKYLRGHCFAIHVTSHKEVIILETGIMPIISATYCFALSASYPQSRSFKIQERSSYARIQCSTLENL</sequence>
<dbReference type="GeneID" id="59053096"/>
<dbReference type="RefSeq" id="XP_036263132.1">
    <property type="nucleotide sequence ID" value="XM_036407428.1"/>
</dbReference>
<organism evidence="1 2">
    <name type="scientific">Plasmopara halstedii</name>
    <name type="common">Downy mildew of sunflower</name>
    <dbReference type="NCBI Taxonomy" id="4781"/>
    <lineage>
        <taxon>Eukaryota</taxon>
        <taxon>Sar</taxon>
        <taxon>Stramenopiles</taxon>
        <taxon>Oomycota</taxon>
        <taxon>Peronosporomycetes</taxon>
        <taxon>Peronosporales</taxon>
        <taxon>Peronosporaceae</taxon>
        <taxon>Plasmopara</taxon>
    </lineage>
</organism>
<protein>
    <submittedName>
        <fullName evidence="1">Uncharacterized protein</fullName>
    </submittedName>
</protein>
<evidence type="ECO:0000313" key="2">
    <source>
        <dbReference type="Proteomes" id="UP000054928"/>
    </source>
</evidence>
<reference evidence="2" key="1">
    <citation type="submission" date="2014-09" db="EMBL/GenBank/DDBJ databases">
        <authorList>
            <person name="Sharma Rahul"/>
            <person name="Thines Marco"/>
        </authorList>
    </citation>
    <scope>NUCLEOTIDE SEQUENCE [LARGE SCALE GENOMIC DNA]</scope>
</reference>
<name>A0A0P1AG94_PLAHL</name>